<name>A0A7C8YLR4_OPUST</name>
<dbReference type="PROSITE" id="PS50011">
    <property type="entry name" value="PROTEIN_KINASE_DOM"/>
    <property type="match status" value="1"/>
</dbReference>
<evidence type="ECO:0000259" key="13">
    <source>
        <dbReference type="PROSITE" id="PS50011"/>
    </source>
</evidence>
<sequence>MLISCFLCYSCWCLMTGQEKRGQLDWRKRSTIIEGVARGLLYLHRDARCKIVHRDLKASNILLDQDMNAKISDFGMARMFGVDQEHMNTNRVVGTYGYMSPEYAMEGIFSEKSDVYSFGVLLLEIITGRRNTSFRSSEYIALVEYAWKIWKEGKAVELVDPSIRNSSPSNEVSRYVHIAMLCVQDSAIYRPVMSQVVLWLESDSGTLPMPKKPTLRHSLFKGSVETDCLDEVHDVVSLTISTMVPR</sequence>
<evidence type="ECO:0000256" key="10">
    <source>
        <dbReference type="ARBA" id="ARBA00047899"/>
    </source>
</evidence>
<dbReference type="EC" id="2.7.11.1" evidence="1"/>
<proteinExistence type="predicted"/>
<dbReference type="GO" id="GO:0004674">
    <property type="term" value="F:protein serine/threonine kinase activity"/>
    <property type="evidence" value="ECO:0007669"/>
    <property type="project" value="UniProtKB-KW"/>
</dbReference>
<dbReference type="InterPro" id="IPR000719">
    <property type="entry name" value="Prot_kinase_dom"/>
</dbReference>
<evidence type="ECO:0000256" key="9">
    <source>
        <dbReference type="ARBA" id="ARBA00023180"/>
    </source>
</evidence>
<reference evidence="14" key="1">
    <citation type="journal article" date="2013" name="J. Plant Res.">
        <title>Effect of fungi and light on seed germination of three Opuntia species from semiarid lands of central Mexico.</title>
        <authorList>
            <person name="Delgado-Sanchez P."/>
            <person name="Jimenez-Bremont J.F."/>
            <person name="Guerrero-Gonzalez Mde L."/>
            <person name="Flores J."/>
        </authorList>
    </citation>
    <scope>NUCLEOTIDE SEQUENCE</scope>
    <source>
        <tissue evidence="14">Cladode</tissue>
    </source>
</reference>
<dbReference type="PANTHER" id="PTHR27002">
    <property type="entry name" value="RECEPTOR-LIKE SERINE/THREONINE-PROTEIN KINASE SD1-8"/>
    <property type="match status" value="1"/>
</dbReference>
<dbReference type="GO" id="GO:0005524">
    <property type="term" value="F:ATP binding"/>
    <property type="evidence" value="ECO:0007669"/>
    <property type="project" value="UniProtKB-KW"/>
</dbReference>
<dbReference type="GO" id="GO:0005886">
    <property type="term" value="C:plasma membrane"/>
    <property type="evidence" value="ECO:0007669"/>
    <property type="project" value="TreeGrafter"/>
</dbReference>
<evidence type="ECO:0000256" key="6">
    <source>
        <dbReference type="ARBA" id="ARBA00022777"/>
    </source>
</evidence>
<protein>
    <recommendedName>
        <fullName evidence="1">non-specific serine/threonine protein kinase</fullName>
        <ecNumber evidence="1">2.7.11.1</ecNumber>
    </recommendedName>
</protein>
<dbReference type="PANTHER" id="PTHR27002:SF932">
    <property type="entry name" value="RECEPTOR-LIKE SERINE_THREONINE-PROTEIN KINASE"/>
    <property type="match status" value="1"/>
</dbReference>
<reference evidence="14" key="2">
    <citation type="submission" date="2020-07" db="EMBL/GenBank/DDBJ databases">
        <authorList>
            <person name="Vera ALvarez R."/>
            <person name="Arias-Moreno D.M."/>
            <person name="Jimenez-Jacinto V."/>
            <person name="Jimenez-Bremont J.F."/>
            <person name="Swaminathan K."/>
            <person name="Moose S.P."/>
            <person name="Guerrero-Gonzalez M.L."/>
            <person name="Marino-Ramirez L."/>
            <person name="Landsman D."/>
            <person name="Rodriguez-Kessler M."/>
            <person name="Delgado-Sanchez P."/>
        </authorList>
    </citation>
    <scope>NUCLEOTIDE SEQUENCE</scope>
    <source>
        <tissue evidence="14">Cladode</tissue>
    </source>
</reference>
<dbReference type="AlphaFoldDB" id="A0A7C8YLR4"/>
<keyword evidence="8" id="KW-1015">Disulfide bond</keyword>
<comment type="catalytic activity">
    <reaction evidence="11">
        <text>L-seryl-[protein] + ATP = O-phospho-L-seryl-[protein] + ADP + H(+)</text>
        <dbReference type="Rhea" id="RHEA:17989"/>
        <dbReference type="Rhea" id="RHEA-COMP:9863"/>
        <dbReference type="Rhea" id="RHEA-COMP:11604"/>
        <dbReference type="ChEBI" id="CHEBI:15378"/>
        <dbReference type="ChEBI" id="CHEBI:29999"/>
        <dbReference type="ChEBI" id="CHEBI:30616"/>
        <dbReference type="ChEBI" id="CHEBI:83421"/>
        <dbReference type="ChEBI" id="CHEBI:456216"/>
        <dbReference type="EC" id="2.7.11.1"/>
    </reaction>
</comment>
<dbReference type="PROSITE" id="PS00108">
    <property type="entry name" value="PROTEIN_KINASE_ST"/>
    <property type="match status" value="1"/>
</dbReference>
<evidence type="ECO:0000256" key="7">
    <source>
        <dbReference type="ARBA" id="ARBA00022840"/>
    </source>
</evidence>
<dbReference type="SMART" id="SM00220">
    <property type="entry name" value="S_TKc"/>
    <property type="match status" value="1"/>
</dbReference>
<keyword evidence="2" id="KW-0723">Serine/threonine-protein kinase</keyword>
<dbReference type="EMBL" id="GISG01034174">
    <property type="protein sequence ID" value="MBA4621492.1"/>
    <property type="molecule type" value="Transcribed_RNA"/>
</dbReference>
<evidence type="ECO:0000256" key="8">
    <source>
        <dbReference type="ARBA" id="ARBA00023157"/>
    </source>
</evidence>
<evidence type="ECO:0000256" key="11">
    <source>
        <dbReference type="ARBA" id="ARBA00048679"/>
    </source>
</evidence>
<evidence type="ECO:0000256" key="3">
    <source>
        <dbReference type="ARBA" id="ARBA00022679"/>
    </source>
</evidence>
<keyword evidence="6" id="KW-0418">Kinase</keyword>
<accession>A0A7C8YLR4</accession>
<feature type="signal peptide" evidence="12">
    <location>
        <begin position="1"/>
        <end position="17"/>
    </location>
</feature>
<dbReference type="InterPro" id="IPR011009">
    <property type="entry name" value="Kinase-like_dom_sf"/>
</dbReference>
<feature type="chain" id="PRO_5028138236" description="non-specific serine/threonine protein kinase" evidence="12">
    <location>
        <begin position="18"/>
        <end position="246"/>
    </location>
</feature>
<dbReference type="SUPFAM" id="SSF56112">
    <property type="entry name" value="Protein kinase-like (PK-like)"/>
    <property type="match status" value="1"/>
</dbReference>
<dbReference type="Pfam" id="PF07714">
    <property type="entry name" value="PK_Tyr_Ser-Thr"/>
    <property type="match status" value="1"/>
</dbReference>
<evidence type="ECO:0000256" key="4">
    <source>
        <dbReference type="ARBA" id="ARBA00022729"/>
    </source>
</evidence>
<keyword evidence="5" id="KW-0547">Nucleotide-binding</keyword>
<dbReference type="FunFam" id="1.10.510.10:FF:000060">
    <property type="entry name" value="G-type lectin S-receptor-like serine/threonine-protein kinase"/>
    <property type="match status" value="1"/>
</dbReference>
<keyword evidence="4 12" id="KW-0732">Signal</keyword>
<organism evidence="14">
    <name type="scientific">Opuntia streptacantha</name>
    <name type="common">Prickly pear cactus</name>
    <name type="synonym">Opuntia cardona</name>
    <dbReference type="NCBI Taxonomy" id="393608"/>
    <lineage>
        <taxon>Eukaryota</taxon>
        <taxon>Viridiplantae</taxon>
        <taxon>Streptophyta</taxon>
        <taxon>Embryophyta</taxon>
        <taxon>Tracheophyta</taxon>
        <taxon>Spermatophyta</taxon>
        <taxon>Magnoliopsida</taxon>
        <taxon>eudicotyledons</taxon>
        <taxon>Gunneridae</taxon>
        <taxon>Pentapetalae</taxon>
        <taxon>Caryophyllales</taxon>
        <taxon>Cactineae</taxon>
        <taxon>Cactaceae</taxon>
        <taxon>Opuntioideae</taxon>
        <taxon>Opuntia</taxon>
    </lineage>
</organism>
<feature type="domain" description="Protein kinase" evidence="13">
    <location>
        <begin position="1"/>
        <end position="220"/>
    </location>
</feature>
<evidence type="ECO:0000256" key="1">
    <source>
        <dbReference type="ARBA" id="ARBA00012513"/>
    </source>
</evidence>
<evidence type="ECO:0000313" key="14">
    <source>
        <dbReference type="EMBL" id="MBA4621492.1"/>
    </source>
</evidence>
<dbReference type="InterPro" id="IPR001245">
    <property type="entry name" value="Ser-Thr/Tyr_kinase_cat_dom"/>
</dbReference>
<keyword evidence="7" id="KW-0067">ATP-binding</keyword>
<dbReference type="Gene3D" id="1.10.510.10">
    <property type="entry name" value="Transferase(Phosphotransferase) domain 1"/>
    <property type="match status" value="1"/>
</dbReference>
<keyword evidence="3" id="KW-0808">Transferase</keyword>
<comment type="catalytic activity">
    <reaction evidence="10">
        <text>L-threonyl-[protein] + ATP = O-phospho-L-threonyl-[protein] + ADP + H(+)</text>
        <dbReference type="Rhea" id="RHEA:46608"/>
        <dbReference type="Rhea" id="RHEA-COMP:11060"/>
        <dbReference type="Rhea" id="RHEA-COMP:11605"/>
        <dbReference type="ChEBI" id="CHEBI:15378"/>
        <dbReference type="ChEBI" id="CHEBI:30013"/>
        <dbReference type="ChEBI" id="CHEBI:30616"/>
        <dbReference type="ChEBI" id="CHEBI:61977"/>
        <dbReference type="ChEBI" id="CHEBI:456216"/>
        <dbReference type="EC" id="2.7.11.1"/>
    </reaction>
</comment>
<evidence type="ECO:0000256" key="12">
    <source>
        <dbReference type="SAM" id="SignalP"/>
    </source>
</evidence>
<dbReference type="InterPro" id="IPR008271">
    <property type="entry name" value="Ser/Thr_kinase_AS"/>
</dbReference>
<keyword evidence="9" id="KW-0325">Glycoprotein</keyword>
<evidence type="ECO:0000256" key="2">
    <source>
        <dbReference type="ARBA" id="ARBA00022527"/>
    </source>
</evidence>
<evidence type="ECO:0000256" key="5">
    <source>
        <dbReference type="ARBA" id="ARBA00022741"/>
    </source>
</evidence>